<name>A0A6A7AF08_9PLEO</name>
<evidence type="ECO:0000313" key="2">
    <source>
        <dbReference type="Proteomes" id="UP000799424"/>
    </source>
</evidence>
<evidence type="ECO:0000313" key="1">
    <source>
        <dbReference type="EMBL" id="KAF2831900.1"/>
    </source>
</evidence>
<dbReference type="EMBL" id="MU006217">
    <property type="protein sequence ID" value="KAF2831900.1"/>
    <property type="molecule type" value="Genomic_DNA"/>
</dbReference>
<dbReference type="AlphaFoldDB" id="A0A6A7AF08"/>
<organism evidence="1 2">
    <name type="scientific">Ophiobolus disseminans</name>
    <dbReference type="NCBI Taxonomy" id="1469910"/>
    <lineage>
        <taxon>Eukaryota</taxon>
        <taxon>Fungi</taxon>
        <taxon>Dikarya</taxon>
        <taxon>Ascomycota</taxon>
        <taxon>Pezizomycotina</taxon>
        <taxon>Dothideomycetes</taxon>
        <taxon>Pleosporomycetidae</taxon>
        <taxon>Pleosporales</taxon>
        <taxon>Pleosporineae</taxon>
        <taxon>Phaeosphaeriaceae</taxon>
        <taxon>Ophiobolus</taxon>
    </lineage>
</organism>
<proteinExistence type="predicted"/>
<protein>
    <submittedName>
        <fullName evidence="1">Uncharacterized protein</fullName>
    </submittedName>
</protein>
<sequence>MTGTSFHTSSGVVYDSEAMYDLAYFIERLFDGEKVSIFEHVRTLKFNLPHDGMSESGVLEYLNKHRHPGDLGVAADMCRSLIEAYNIPALVPDKKWFQVIVRLLRYCRNVETIEVPSEWGNVQWYDNNFLAIDLTDPLQAKRQAAGGRWRWGKDPVVVPVPVSAPNLANLSITDTGEEERSLQLD</sequence>
<keyword evidence="2" id="KW-1185">Reference proteome</keyword>
<accession>A0A6A7AF08</accession>
<reference evidence="1" key="1">
    <citation type="journal article" date="2020" name="Stud. Mycol.">
        <title>101 Dothideomycetes genomes: a test case for predicting lifestyles and emergence of pathogens.</title>
        <authorList>
            <person name="Haridas S."/>
            <person name="Albert R."/>
            <person name="Binder M."/>
            <person name="Bloem J."/>
            <person name="Labutti K."/>
            <person name="Salamov A."/>
            <person name="Andreopoulos B."/>
            <person name="Baker S."/>
            <person name="Barry K."/>
            <person name="Bills G."/>
            <person name="Bluhm B."/>
            <person name="Cannon C."/>
            <person name="Castanera R."/>
            <person name="Culley D."/>
            <person name="Daum C."/>
            <person name="Ezra D."/>
            <person name="Gonzalez J."/>
            <person name="Henrissat B."/>
            <person name="Kuo A."/>
            <person name="Liang C."/>
            <person name="Lipzen A."/>
            <person name="Lutzoni F."/>
            <person name="Magnuson J."/>
            <person name="Mondo S."/>
            <person name="Nolan M."/>
            <person name="Ohm R."/>
            <person name="Pangilinan J."/>
            <person name="Park H.-J."/>
            <person name="Ramirez L."/>
            <person name="Alfaro M."/>
            <person name="Sun H."/>
            <person name="Tritt A."/>
            <person name="Yoshinaga Y."/>
            <person name="Zwiers L.-H."/>
            <person name="Turgeon B."/>
            <person name="Goodwin S."/>
            <person name="Spatafora J."/>
            <person name="Crous P."/>
            <person name="Grigoriev I."/>
        </authorList>
    </citation>
    <scope>NUCLEOTIDE SEQUENCE</scope>
    <source>
        <strain evidence="1">CBS 113818</strain>
    </source>
</reference>
<dbReference type="Proteomes" id="UP000799424">
    <property type="component" value="Unassembled WGS sequence"/>
</dbReference>
<dbReference type="OrthoDB" id="10402445at2759"/>
<gene>
    <name evidence="1" type="ORF">CC86DRAFT_339937</name>
</gene>